<proteinExistence type="predicted"/>
<feature type="domain" description="SnoaL-like" evidence="1">
    <location>
        <begin position="7"/>
        <end position="130"/>
    </location>
</feature>
<dbReference type="KEGG" id="halc:EY643_16920"/>
<evidence type="ECO:0000313" key="3">
    <source>
        <dbReference type="Proteomes" id="UP000326287"/>
    </source>
</evidence>
<protein>
    <submittedName>
        <fullName evidence="2">Nuclear transport factor 2 family protein</fullName>
    </submittedName>
</protein>
<sequence length="140" mass="15435">MINEFHEDRRQCTDLINAFAYYVDHRLFSDAVSLFSEGGSFIRPDGVKKGHTEIASLWEGRPETVVTRHLVGAPFFLSATGTEAESVTQCTIYQAEGDGKAPPAVKGPIGVAEFHDHFVKTPGGWKFSRREVTPAIIQSP</sequence>
<evidence type="ECO:0000313" key="2">
    <source>
        <dbReference type="EMBL" id="QFU77204.1"/>
    </source>
</evidence>
<evidence type="ECO:0000259" key="1">
    <source>
        <dbReference type="Pfam" id="PF13577"/>
    </source>
</evidence>
<dbReference type="RefSeq" id="WP_153240349.1">
    <property type="nucleotide sequence ID" value="NZ_CP036422.1"/>
</dbReference>
<accession>A0A5P9NPJ9</accession>
<dbReference type="InterPro" id="IPR032710">
    <property type="entry name" value="NTF2-like_dom_sf"/>
</dbReference>
<gene>
    <name evidence="2" type="ORF">EY643_16920</name>
</gene>
<dbReference type="InterPro" id="IPR037401">
    <property type="entry name" value="SnoaL-like"/>
</dbReference>
<dbReference type="Proteomes" id="UP000326287">
    <property type="component" value="Chromosome"/>
</dbReference>
<dbReference type="OrthoDB" id="7605094at2"/>
<dbReference type="EMBL" id="CP036422">
    <property type="protein sequence ID" value="QFU77204.1"/>
    <property type="molecule type" value="Genomic_DNA"/>
</dbReference>
<keyword evidence="3" id="KW-1185">Reference proteome</keyword>
<dbReference type="Gene3D" id="3.10.450.50">
    <property type="match status" value="1"/>
</dbReference>
<reference evidence="2 3" key="1">
    <citation type="submission" date="2019-02" db="EMBL/GenBank/DDBJ databases">
        <authorList>
            <person name="Li S.-H."/>
        </authorList>
    </citation>
    <scope>NUCLEOTIDE SEQUENCE [LARGE SCALE GENOMIC DNA]</scope>
    <source>
        <strain evidence="2 3">IMCC14385</strain>
    </source>
</reference>
<dbReference type="SUPFAM" id="SSF54427">
    <property type="entry name" value="NTF2-like"/>
    <property type="match status" value="1"/>
</dbReference>
<name>A0A5P9NPJ9_9GAMM</name>
<dbReference type="AlphaFoldDB" id="A0A5P9NPJ9"/>
<organism evidence="2 3">
    <name type="scientific">Halioglobus maricola</name>
    <dbReference type="NCBI Taxonomy" id="2601894"/>
    <lineage>
        <taxon>Bacteria</taxon>
        <taxon>Pseudomonadati</taxon>
        <taxon>Pseudomonadota</taxon>
        <taxon>Gammaproteobacteria</taxon>
        <taxon>Cellvibrionales</taxon>
        <taxon>Halieaceae</taxon>
        <taxon>Halioglobus</taxon>
    </lineage>
</organism>
<dbReference type="Pfam" id="PF13577">
    <property type="entry name" value="SnoaL_4"/>
    <property type="match status" value="1"/>
</dbReference>